<dbReference type="EMBL" id="JAVDUP010000008">
    <property type="protein sequence ID" value="MDR6903561.1"/>
    <property type="molecule type" value="Genomic_DNA"/>
</dbReference>
<dbReference type="PROSITE" id="PS50850">
    <property type="entry name" value="MFS"/>
    <property type="match status" value="1"/>
</dbReference>
<dbReference type="Proteomes" id="UP001250791">
    <property type="component" value="Unassembled WGS sequence"/>
</dbReference>
<keyword evidence="3 5" id="KW-1133">Transmembrane helix</keyword>
<dbReference type="InterPro" id="IPR020846">
    <property type="entry name" value="MFS_dom"/>
</dbReference>
<dbReference type="InterPro" id="IPR011701">
    <property type="entry name" value="MFS"/>
</dbReference>
<dbReference type="CDD" id="cd17321">
    <property type="entry name" value="MFS_MMR_MDR_like"/>
    <property type="match status" value="1"/>
</dbReference>
<evidence type="ECO:0000256" key="5">
    <source>
        <dbReference type="SAM" id="Phobius"/>
    </source>
</evidence>
<dbReference type="Gene3D" id="1.20.1720.10">
    <property type="entry name" value="Multidrug resistance protein D"/>
    <property type="match status" value="1"/>
</dbReference>
<feature type="transmembrane region" description="Helical" evidence="5">
    <location>
        <begin position="313"/>
        <end position="333"/>
    </location>
</feature>
<feature type="transmembrane region" description="Helical" evidence="5">
    <location>
        <begin position="367"/>
        <end position="393"/>
    </location>
</feature>
<feature type="transmembrane region" description="Helical" evidence="5">
    <location>
        <begin position="107"/>
        <end position="128"/>
    </location>
</feature>
<feature type="transmembrane region" description="Helical" evidence="5">
    <location>
        <begin position="17"/>
        <end position="40"/>
    </location>
</feature>
<evidence type="ECO:0000256" key="1">
    <source>
        <dbReference type="ARBA" id="ARBA00004141"/>
    </source>
</evidence>
<evidence type="ECO:0000256" key="3">
    <source>
        <dbReference type="ARBA" id="ARBA00022989"/>
    </source>
</evidence>
<feature type="transmembrane region" description="Helical" evidence="5">
    <location>
        <begin position="140"/>
        <end position="163"/>
    </location>
</feature>
<feature type="transmembrane region" description="Helical" evidence="5">
    <location>
        <begin position="82"/>
        <end position="101"/>
    </location>
</feature>
<keyword evidence="8" id="KW-1185">Reference proteome</keyword>
<proteinExistence type="predicted"/>
<feature type="transmembrane region" description="Helical" evidence="5">
    <location>
        <begin position="276"/>
        <end position="301"/>
    </location>
</feature>
<feature type="transmembrane region" description="Helical" evidence="5">
    <location>
        <begin position="451"/>
        <end position="473"/>
    </location>
</feature>
<dbReference type="PANTHER" id="PTHR42718:SF39">
    <property type="entry name" value="ACTINORHODIN TRANSPORTER-RELATED"/>
    <property type="match status" value="1"/>
</dbReference>
<evidence type="ECO:0000313" key="8">
    <source>
        <dbReference type="Proteomes" id="UP001250791"/>
    </source>
</evidence>
<feature type="transmembrane region" description="Helical" evidence="5">
    <location>
        <begin position="413"/>
        <end position="431"/>
    </location>
</feature>
<feature type="transmembrane region" description="Helical" evidence="5">
    <location>
        <begin position="340"/>
        <end position="361"/>
    </location>
</feature>
<name>A0ABU1SX58_9HYPH</name>
<feature type="transmembrane region" description="Helical" evidence="5">
    <location>
        <begin position="207"/>
        <end position="226"/>
    </location>
</feature>
<dbReference type="PANTHER" id="PTHR42718">
    <property type="entry name" value="MAJOR FACILITATOR SUPERFAMILY MULTIDRUG TRANSPORTER MFSC"/>
    <property type="match status" value="1"/>
</dbReference>
<evidence type="ECO:0000256" key="2">
    <source>
        <dbReference type="ARBA" id="ARBA00022692"/>
    </source>
</evidence>
<gene>
    <name evidence="7" type="ORF">J2W52_005194</name>
</gene>
<sequence length="476" mass="50456">MTLEQANSISVSKWSSLVVLLTGNFITILDLFIVNVALASIQRELHTTSAELQLVIVAYSVPYGALMLNSARLGDLYGRRRLFLIGMAVFAIASLLCALAVSPLMLIGMRALQGIGGALLMPQVYTSLRLLFEGDDRRRAFAIMGAVQGIAGIASQTIGGYLIELNAGGFGWRLIFLVNLPVALFALAAGRALIAETRAPVATRLDVRGAVVGAVGLALLLVSLLQGREYHWPWWSVAGPLIAIAMLAYFIRYEAQLSRRGGVPIIEVSLFKNARFTIGIVATFFFFSTISSFSLSLTMLLQVGLGKSPLEAGAIFTPSAVAFFAGSLLAPILAKKTSRWALSIGVSIYAVGLIVAVAVGFRAQGELFLLVISLVLNGLGQGIVIPLVLNSILSTVGDREAGMASGAFSTTQIVGSSFGVTIVGIIFFWLVETTGVSDVGRTVSSLYGSAFSLSTTYNLAAVLLSLALFFSLAKRK</sequence>
<comment type="caution">
    <text evidence="7">The sequence shown here is derived from an EMBL/GenBank/DDBJ whole genome shotgun (WGS) entry which is preliminary data.</text>
</comment>
<dbReference type="Gene3D" id="1.20.1250.20">
    <property type="entry name" value="MFS general substrate transporter like domains"/>
    <property type="match status" value="1"/>
</dbReference>
<feature type="transmembrane region" description="Helical" evidence="5">
    <location>
        <begin position="232"/>
        <end position="251"/>
    </location>
</feature>
<feature type="transmembrane region" description="Helical" evidence="5">
    <location>
        <begin position="175"/>
        <end position="195"/>
    </location>
</feature>
<dbReference type="Pfam" id="PF07690">
    <property type="entry name" value="MFS_1"/>
    <property type="match status" value="1"/>
</dbReference>
<dbReference type="SUPFAM" id="SSF103473">
    <property type="entry name" value="MFS general substrate transporter"/>
    <property type="match status" value="1"/>
</dbReference>
<accession>A0ABU1SX58</accession>
<feature type="transmembrane region" description="Helical" evidence="5">
    <location>
        <begin position="52"/>
        <end position="70"/>
    </location>
</feature>
<feature type="domain" description="Major facilitator superfamily (MFS) profile" evidence="6">
    <location>
        <begin position="16"/>
        <end position="476"/>
    </location>
</feature>
<dbReference type="InterPro" id="IPR036259">
    <property type="entry name" value="MFS_trans_sf"/>
</dbReference>
<organism evidence="7 8">
    <name type="scientific">Rhizobium miluonense</name>
    <dbReference type="NCBI Taxonomy" id="411945"/>
    <lineage>
        <taxon>Bacteria</taxon>
        <taxon>Pseudomonadati</taxon>
        <taxon>Pseudomonadota</taxon>
        <taxon>Alphaproteobacteria</taxon>
        <taxon>Hyphomicrobiales</taxon>
        <taxon>Rhizobiaceae</taxon>
        <taxon>Rhizobium/Agrobacterium group</taxon>
        <taxon>Rhizobium</taxon>
    </lineage>
</organism>
<evidence type="ECO:0000313" key="7">
    <source>
        <dbReference type="EMBL" id="MDR6903561.1"/>
    </source>
</evidence>
<dbReference type="RefSeq" id="WP_310234874.1">
    <property type="nucleotide sequence ID" value="NZ_JAVDUP010000008.1"/>
</dbReference>
<keyword evidence="2 5" id="KW-0812">Transmembrane</keyword>
<evidence type="ECO:0000256" key="4">
    <source>
        <dbReference type="ARBA" id="ARBA00023136"/>
    </source>
</evidence>
<reference evidence="7 8" key="1">
    <citation type="submission" date="2023-07" db="EMBL/GenBank/DDBJ databases">
        <title>Sorghum-associated microbial communities from plants grown in Nebraska, USA.</title>
        <authorList>
            <person name="Schachtman D."/>
        </authorList>
    </citation>
    <scope>NUCLEOTIDE SEQUENCE [LARGE SCALE GENOMIC DNA]</scope>
    <source>
        <strain evidence="7 8">3199</strain>
    </source>
</reference>
<keyword evidence="4 5" id="KW-0472">Membrane</keyword>
<comment type="subcellular location">
    <subcellularLocation>
        <location evidence="1">Membrane</location>
        <topology evidence="1">Multi-pass membrane protein</topology>
    </subcellularLocation>
</comment>
<evidence type="ECO:0000259" key="6">
    <source>
        <dbReference type="PROSITE" id="PS50850"/>
    </source>
</evidence>
<protein>
    <submittedName>
        <fullName evidence="7">MFS family permease</fullName>
    </submittedName>
</protein>